<dbReference type="AlphaFoldDB" id="A0A4P9Z3V2"/>
<reference evidence="3" key="1">
    <citation type="journal article" date="2018" name="Nat. Microbiol.">
        <title>Leveraging single-cell genomics to expand the fungal tree of life.</title>
        <authorList>
            <person name="Ahrendt S.R."/>
            <person name="Quandt C.A."/>
            <person name="Ciobanu D."/>
            <person name="Clum A."/>
            <person name="Salamov A."/>
            <person name="Andreopoulos B."/>
            <person name="Cheng J.F."/>
            <person name="Woyke T."/>
            <person name="Pelin A."/>
            <person name="Henrissat B."/>
            <person name="Reynolds N.K."/>
            <person name="Benny G.L."/>
            <person name="Smith M.E."/>
            <person name="James T.Y."/>
            <person name="Grigoriev I.V."/>
        </authorList>
    </citation>
    <scope>NUCLEOTIDE SEQUENCE [LARGE SCALE GENOMIC DNA]</scope>
    <source>
        <strain evidence="3">Benny S71-1</strain>
    </source>
</reference>
<dbReference type="Proteomes" id="UP000278143">
    <property type="component" value="Unassembled WGS sequence"/>
</dbReference>
<keyword evidence="1" id="KW-0175">Coiled coil</keyword>
<protein>
    <submittedName>
        <fullName evidence="2">Uncharacterized protein</fullName>
    </submittedName>
</protein>
<keyword evidence="3" id="KW-1185">Reference proteome</keyword>
<evidence type="ECO:0000256" key="1">
    <source>
        <dbReference type="SAM" id="Coils"/>
    </source>
</evidence>
<sequence length="174" mass="19750">MRPSLLKPRRRVNKAALDKRSGRCIDTAGANELACTLLERSLRAKVGQFDRPRRRFHPAGRAKSTVVKIHLLHEAVYNARAEIRQMQKEIQQYSRASQQKLLELISVQEAQAERIRELQDQNASLQAENDALKRKNVELQSQLTLNQKRSELCRTMMLVNEAPPPAIGAPPLAP</sequence>
<organism evidence="2 3">
    <name type="scientific">Syncephalis pseudoplumigaleata</name>
    <dbReference type="NCBI Taxonomy" id="1712513"/>
    <lineage>
        <taxon>Eukaryota</taxon>
        <taxon>Fungi</taxon>
        <taxon>Fungi incertae sedis</taxon>
        <taxon>Zoopagomycota</taxon>
        <taxon>Zoopagomycotina</taxon>
        <taxon>Zoopagomycetes</taxon>
        <taxon>Zoopagales</taxon>
        <taxon>Piptocephalidaceae</taxon>
        <taxon>Syncephalis</taxon>
    </lineage>
</organism>
<feature type="coiled-coil region" evidence="1">
    <location>
        <begin position="76"/>
        <end position="149"/>
    </location>
</feature>
<evidence type="ECO:0000313" key="3">
    <source>
        <dbReference type="Proteomes" id="UP000278143"/>
    </source>
</evidence>
<name>A0A4P9Z3V2_9FUNG</name>
<evidence type="ECO:0000313" key="2">
    <source>
        <dbReference type="EMBL" id="RKP27233.1"/>
    </source>
</evidence>
<accession>A0A4P9Z3V2</accession>
<dbReference type="OrthoDB" id="10666143at2759"/>
<dbReference type="EMBL" id="KZ989245">
    <property type="protein sequence ID" value="RKP27233.1"/>
    <property type="molecule type" value="Genomic_DNA"/>
</dbReference>
<proteinExistence type="predicted"/>
<gene>
    <name evidence="2" type="ORF">SYNPS1DRAFT_21192</name>
</gene>